<sequence>MGGADRAQDFFPRVFLKVASAAYSRTLSPALFPSYGYSVAPYVYSSIFLHVEPTARPPIRAGLGSSISTPVGSFETRSTAWKAAAMPAARRRISAPSRSVEREDEDYEGDDQHSGNASKPYRGLSDELIFNIYNELFAARHGKITSKTPLPGLNDILVSKRIYAVARSAWLHSFRASSSARRVDRVVAGLLKDDTACSALRFFEIKVFANHENTAAAVLERLSSVRYLRLFFDKEQRRVGGDKFLFSRPLVEGLAQMPSLRRLDLLDPVRFETDFPVGALRLRHVKTAIENILPILSTLLQQCAVQHLVMIVGRTSFLSIGDLPWASLQQLAIHFKENEDESAPADLLELLRAQLDKYSGPFPLQRVRLEALDEDADFAAIVDSTFSLFAHDELSLPDRRNG</sequence>
<dbReference type="AlphaFoldDB" id="A0A9P6W4U1"/>
<evidence type="ECO:0000313" key="3">
    <source>
        <dbReference type="Proteomes" id="UP000777482"/>
    </source>
</evidence>
<evidence type="ECO:0000256" key="1">
    <source>
        <dbReference type="SAM" id="MobiDB-lite"/>
    </source>
</evidence>
<dbReference type="EMBL" id="PUHQ01000025">
    <property type="protein sequence ID" value="KAG0662661.1"/>
    <property type="molecule type" value="Genomic_DNA"/>
</dbReference>
<reference evidence="2 3" key="1">
    <citation type="submission" date="2020-11" db="EMBL/GenBank/DDBJ databases">
        <title>Kefir isolates.</title>
        <authorList>
            <person name="Marcisauskas S."/>
            <person name="Kim Y."/>
            <person name="Blasche S."/>
        </authorList>
    </citation>
    <scope>NUCLEOTIDE SEQUENCE [LARGE SCALE GENOMIC DNA]</scope>
    <source>
        <strain evidence="2 3">KR</strain>
    </source>
</reference>
<comment type="caution">
    <text evidence="2">The sequence shown here is derived from an EMBL/GenBank/DDBJ whole genome shotgun (WGS) entry which is preliminary data.</text>
</comment>
<accession>A0A9P6W4U1</accession>
<evidence type="ECO:0000313" key="2">
    <source>
        <dbReference type="EMBL" id="KAG0662661.1"/>
    </source>
</evidence>
<gene>
    <name evidence="2" type="ORF">C6P46_003165</name>
</gene>
<keyword evidence="3" id="KW-1185">Reference proteome</keyword>
<protein>
    <submittedName>
        <fullName evidence="2">Uncharacterized protein</fullName>
    </submittedName>
</protein>
<organism evidence="2 3">
    <name type="scientific">Rhodotorula mucilaginosa</name>
    <name type="common">Yeast</name>
    <name type="synonym">Rhodotorula rubra</name>
    <dbReference type="NCBI Taxonomy" id="5537"/>
    <lineage>
        <taxon>Eukaryota</taxon>
        <taxon>Fungi</taxon>
        <taxon>Dikarya</taxon>
        <taxon>Basidiomycota</taxon>
        <taxon>Pucciniomycotina</taxon>
        <taxon>Microbotryomycetes</taxon>
        <taxon>Sporidiobolales</taxon>
        <taxon>Sporidiobolaceae</taxon>
        <taxon>Rhodotorula</taxon>
    </lineage>
</organism>
<feature type="region of interest" description="Disordered" evidence="1">
    <location>
        <begin position="92"/>
        <end position="120"/>
    </location>
</feature>
<proteinExistence type="predicted"/>
<name>A0A9P6W4U1_RHOMI</name>
<dbReference type="Proteomes" id="UP000777482">
    <property type="component" value="Unassembled WGS sequence"/>
</dbReference>